<sequence>MSGRGLAAGQDGRHLVRLCWAAGRSSDLFLLQAVLAGADLGGTSGESHRHFGGAVAAIGAGAVAQARAGRPDCRLPACALRRAGNLWLGRPDRQPDRAAAPVDPVALRILRR</sequence>
<dbReference type="EMBL" id="JANPWB010000002">
    <property type="protein sequence ID" value="KAJ1205464.1"/>
    <property type="molecule type" value="Genomic_DNA"/>
</dbReference>
<gene>
    <name evidence="1" type="ORF">NDU88_000899</name>
</gene>
<dbReference type="AlphaFoldDB" id="A0AAV7VZV2"/>
<proteinExistence type="predicted"/>
<evidence type="ECO:0000313" key="1">
    <source>
        <dbReference type="EMBL" id="KAJ1205464.1"/>
    </source>
</evidence>
<reference evidence="1" key="1">
    <citation type="journal article" date="2022" name="bioRxiv">
        <title>Sequencing and chromosome-scale assembly of the giantPleurodeles waltlgenome.</title>
        <authorList>
            <person name="Brown T."/>
            <person name="Elewa A."/>
            <person name="Iarovenko S."/>
            <person name="Subramanian E."/>
            <person name="Araus A.J."/>
            <person name="Petzold A."/>
            <person name="Susuki M."/>
            <person name="Suzuki K.-i.T."/>
            <person name="Hayashi T."/>
            <person name="Toyoda A."/>
            <person name="Oliveira C."/>
            <person name="Osipova E."/>
            <person name="Leigh N.D."/>
            <person name="Simon A."/>
            <person name="Yun M.H."/>
        </authorList>
    </citation>
    <scope>NUCLEOTIDE SEQUENCE</scope>
    <source>
        <strain evidence="1">20211129_DDA</strain>
        <tissue evidence="1">Liver</tissue>
    </source>
</reference>
<dbReference type="Proteomes" id="UP001066276">
    <property type="component" value="Chromosome 1_2"/>
</dbReference>
<accession>A0AAV7VZV2</accession>
<keyword evidence="2" id="KW-1185">Reference proteome</keyword>
<protein>
    <submittedName>
        <fullName evidence="1">Uncharacterized protein</fullName>
    </submittedName>
</protein>
<organism evidence="1 2">
    <name type="scientific">Pleurodeles waltl</name>
    <name type="common">Iberian ribbed newt</name>
    <dbReference type="NCBI Taxonomy" id="8319"/>
    <lineage>
        <taxon>Eukaryota</taxon>
        <taxon>Metazoa</taxon>
        <taxon>Chordata</taxon>
        <taxon>Craniata</taxon>
        <taxon>Vertebrata</taxon>
        <taxon>Euteleostomi</taxon>
        <taxon>Amphibia</taxon>
        <taxon>Batrachia</taxon>
        <taxon>Caudata</taxon>
        <taxon>Salamandroidea</taxon>
        <taxon>Salamandridae</taxon>
        <taxon>Pleurodelinae</taxon>
        <taxon>Pleurodeles</taxon>
    </lineage>
</organism>
<evidence type="ECO:0000313" key="2">
    <source>
        <dbReference type="Proteomes" id="UP001066276"/>
    </source>
</evidence>
<name>A0AAV7VZV2_PLEWA</name>
<comment type="caution">
    <text evidence="1">The sequence shown here is derived from an EMBL/GenBank/DDBJ whole genome shotgun (WGS) entry which is preliminary data.</text>
</comment>